<protein>
    <submittedName>
        <fullName evidence="2">Diguanylate cyclase (GGDEF)-like protein</fullName>
    </submittedName>
</protein>
<gene>
    <name evidence="2" type="ORF">FHU37_002509</name>
</gene>
<dbReference type="EMBL" id="JACBZD010000001">
    <property type="protein sequence ID" value="NYI05566.1"/>
    <property type="molecule type" value="Genomic_DNA"/>
</dbReference>
<sequence>MPEGWGPLLAAALPLTGWTAHGVMLHRRLAAARRDPLTGLHTRDGWTRRAERVITDQRALVLLVDLNDFKAVNDAHGHAAGDAVLIRAAERLAAWCGKAGVVGRLGGDEFAVAFIDHHGNAADRVNELRAALAEPVPYEGAALATSATVGACRVADLPVACLTDALKAADTAMYAAKPAGGRRAPRRPH</sequence>
<keyword evidence="3" id="KW-1185">Reference proteome</keyword>
<dbReference type="InterPro" id="IPR052155">
    <property type="entry name" value="Biofilm_reg_signaling"/>
</dbReference>
<dbReference type="AlphaFoldDB" id="A0A852ZT14"/>
<accession>A0A852ZT14</accession>
<dbReference type="InterPro" id="IPR043128">
    <property type="entry name" value="Rev_trsase/Diguanyl_cyclase"/>
</dbReference>
<dbReference type="CDD" id="cd01949">
    <property type="entry name" value="GGDEF"/>
    <property type="match status" value="1"/>
</dbReference>
<reference evidence="2 3" key="1">
    <citation type="submission" date="2020-07" db="EMBL/GenBank/DDBJ databases">
        <title>Sequencing the genomes of 1000 actinobacteria strains.</title>
        <authorList>
            <person name="Klenk H.-P."/>
        </authorList>
    </citation>
    <scope>NUCLEOTIDE SEQUENCE [LARGE SCALE GENOMIC DNA]</scope>
    <source>
        <strain evidence="2 3">DSM 42178</strain>
    </source>
</reference>
<dbReference type="SMART" id="SM00267">
    <property type="entry name" value="GGDEF"/>
    <property type="match status" value="1"/>
</dbReference>
<dbReference type="RefSeq" id="WP_179814285.1">
    <property type="nucleotide sequence ID" value="NZ_JACBZD010000001.1"/>
</dbReference>
<dbReference type="PANTHER" id="PTHR44757:SF2">
    <property type="entry name" value="BIOFILM ARCHITECTURE MAINTENANCE PROTEIN MBAA"/>
    <property type="match status" value="1"/>
</dbReference>
<dbReference type="PANTHER" id="PTHR44757">
    <property type="entry name" value="DIGUANYLATE CYCLASE DGCP"/>
    <property type="match status" value="1"/>
</dbReference>
<dbReference type="PROSITE" id="PS50887">
    <property type="entry name" value="GGDEF"/>
    <property type="match status" value="1"/>
</dbReference>
<dbReference type="SUPFAM" id="SSF55073">
    <property type="entry name" value="Nucleotide cyclase"/>
    <property type="match status" value="1"/>
</dbReference>
<dbReference type="Pfam" id="PF00990">
    <property type="entry name" value="GGDEF"/>
    <property type="match status" value="1"/>
</dbReference>
<dbReference type="InterPro" id="IPR000160">
    <property type="entry name" value="GGDEF_dom"/>
</dbReference>
<proteinExistence type="predicted"/>
<name>A0A852ZT14_9ACTN</name>
<evidence type="ECO:0000259" key="1">
    <source>
        <dbReference type="PROSITE" id="PS50887"/>
    </source>
</evidence>
<evidence type="ECO:0000313" key="3">
    <source>
        <dbReference type="Proteomes" id="UP000567795"/>
    </source>
</evidence>
<dbReference type="Proteomes" id="UP000567795">
    <property type="component" value="Unassembled WGS sequence"/>
</dbReference>
<dbReference type="Gene3D" id="3.30.70.270">
    <property type="match status" value="1"/>
</dbReference>
<feature type="domain" description="GGDEF" evidence="1">
    <location>
        <begin position="57"/>
        <end position="189"/>
    </location>
</feature>
<evidence type="ECO:0000313" key="2">
    <source>
        <dbReference type="EMBL" id="NYI05566.1"/>
    </source>
</evidence>
<dbReference type="InterPro" id="IPR029787">
    <property type="entry name" value="Nucleotide_cyclase"/>
</dbReference>
<dbReference type="NCBIfam" id="TIGR00254">
    <property type="entry name" value="GGDEF"/>
    <property type="match status" value="1"/>
</dbReference>
<organism evidence="2 3">
    <name type="scientific">Allostreptomyces psammosilenae</name>
    <dbReference type="NCBI Taxonomy" id="1892865"/>
    <lineage>
        <taxon>Bacteria</taxon>
        <taxon>Bacillati</taxon>
        <taxon>Actinomycetota</taxon>
        <taxon>Actinomycetes</taxon>
        <taxon>Kitasatosporales</taxon>
        <taxon>Streptomycetaceae</taxon>
        <taxon>Allostreptomyces</taxon>
    </lineage>
</organism>
<comment type="caution">
    <text evidence="2">The sequence shown here is derived from an EMBL/GenBank/DDBJ whole genome shotgun (WGS) entry which is preliminary data.</text>
</comment>